<reference evidence="2 3" key="1">
    <citation type="submission" date="2018-06" db="EMBL/GenBank/DDBJ databases">
        <title>Comparative genomics of downy mildews reveals potential adaptations to biotrophy.</title>
        <authorList>
            <person name="Fletcher K."/>
            <person name="Klosterman S.J."/>
            <person name="Derevnina L."/>
            <person name="Martin F."/>
            <person name="Koike S."/>
            <person name="Reyes Chin-Wo S."/>
            <person name="Mou B."/>
            <person name="Michelmore R."/>
        </authorList>
    </citation>
    <scope>NUCLEOTIDE SEQUENCE [LARGE SCALE GENOMIC DNA]</scope>
    <source>
        <strain evidence="2 3">R14</strain>
    </source>
</reference>
<feature type="transmembrane region" description="Helical" evidence="1">
    <location>
        <begin position="184"/>
        <end position="205"/>
    </location>
</feature>
<sequence length="284" mass="33205">MPPVLFAWLIILSAALLTLEIQRRLLLARVLGAIIMLLIWQLLLSSELQLKATSCAIVYHGLAEGLRQWQRNFPCIFEHRKDRKLVLWLLFWARVFIWGASIGGVTVFATFSRHQDEVLKYLLSSWQEALALAVYYEIVEVLVMLYFADNELLYLWHKRLGHWLAALFVGYLETSGRLDAVLRGPLLVGMSPLALIGVLLIVMWLSMEIPWDQIAEWSSRSLIEDKEHDEMEEPERTRAERNFESESCNKVRYSTELFMDKSRDKDLYFRPIYIAFDFVIMDML</sequence>
<proteinExistence type="predicted"/>
<organism evidence="2 3">
    <name type="scientific">Peronospora effusa</name>
    <dbReference type="NCBI Taxonomy" id="542832"/>
    <lineage>
        <taxon>Eukaryota</taxon>
        <taxon>Sar</taxon>
        <taxon>Stramenopiles</taxon>
        <taxon>Oomycota</taxon>
        <taxon>Peronosporomycetes</taxon>
        <taxon>Peronosporales</taxon>
        <taxon>Peronosporaceae</taxon>
        <taxon>Peronospora</taxon>
    </lineage>
</organism>
<accession>A0A3M6VS56</accession>
<dbReference type="EMBL" id="QLLG01000036">
    <property type="protein sequence ID" value="RMX69132.1"/>
    <property type="molecule type" value="Genomic_DNA"/>
</dbReference>
<keyword evidence="1" id="KW-0812">Transmembrane</keyword>
<keyword evidence="1" id="KW-0472">Membrane</keyword>
<keyword evidence="3" id="KW-1185">Reference proteome</keyword>
<dbReference type="Proteomes" id="UP000282087">
    <property type="component" value="Unassembled WGS sequence"/>
</dbReference>
<dbReference type="AlphaFoldDB" id="A0A3M6VS56"/>
<comment type="caution">
    <text evidence="2">The sequence shown here is derived from an EMBL/GenBank/DDBJ whole genome shotgun (WGS) entry which is preliminary data.</text>
</comment>
<gene>
    <name evidence="2" type="ORF">DD238_002431</name>
</gene>
<feature type="transmembrane region" description="Helical" evidence="1">
    <location>
        <begin position="85"/>
        <end position="109"/>
    </location>
</feature>
<name>A0A3M6VS56_9STRA</name>
<evidence type="ECO:0000313" key="2">
    <source>
        <dbReference type="EMBL" id="RMX69132.1"/>
    </source>
</evidence>
<feature type="transmembrane region" description="Helical" evidence="1">
    <location>
        <begin position="26"/>
        <end position="44"/>
    </location>
</feature>
<evidence type="ECO:0000256" key="1">
    <source>
        <dbReference type="SAM" id="Phobius"/>
    </source>
</evidence>
<keyword evidence="1" id="KW-1133">Transmembrane helix</keyword>
<dbReference type="VEuPathDB" id="FungiDB:DD237_002956"/>
<protein>
    <submittedName>
        <fullName evidence="2">Uncharacterized protein</fullName>
    </submittedName>
</protein>
<feature type="transmembrane region" description="Helical" evidence="1">
    <location>
        <begin position="129"/>
        <end position="148"/>
    </location>
</feature>
<evidence type="ECO:0000313" key="3">
    <source>
        <dbReference type="Proteomes" id="UP000282087"/>
    </source>
</evidence>